<dbReference type="EMBL" id="AZHE01000002">
    <property type="protein sequence ID" value="KHO00368.1"/>
    <property type="molecule type" value="Genomic_DNA"/>
</dbReference>
<dbReference type="AlphaFoldDB" id="A0A0B2X3Q2"/>
<sequence length="101" mass="10798">MFNVASGGDQNSVVSGVGCVVAVAGGHAVAVDCTCVLRSWDVGTLSWFLVLQQGRRPSPRTQTLDGQGYRRGLGERFLIDDAGKPRLVELRDEVDNRLPAG</sequence>
<dbReference type="RefSeq" id="XP_040681433.1">
    <property type="nucleotide sequence ID" value="XM_040819945.1"/>
</dbReference>
<keyword evidence="2" id="KW-1185">Reference proteome</keyword>
<reference evidence="1 2" key="1">
    <citation type="journal article" date="2014" name="Proc. Natl. Acad. Sci. U.S.A.">
        <title>Trajectory and genomic determinants of fungal-pathogen speciation and host adaptation.</title>
        <authorList>
            <person name="Hu X."/>
            <person name="Xiao G."/>
            <person name="Zheng P."/>
            <person name="Shang Y."/>
            <person name="Su Y."/>
            <person name="Zhang X."/>
            <person name="Liu X."/>
            <person name="Zhan S."/>
            <person name="St Leger R.J."/>
            <person name="Wang C."/>
        </authorList>
    </citation>
    <scope>NUCLEOTIDE SEQUENCE [LARGE SCALE GENOMIC DNA]</scope>
    <source>
        <strain evidence="1 2">ARSEF 1941</strain>
    </source>
</reference>
<dbReference type="GeneID" id="63735601"/>
<comment type="caution">
    <text evidence="1">The sequence shown here is derived from an EMBL/GenBank/DDBJ whole genome shotgun (WGS) entry which is preliminary data.</text>
</comment>
<name>A0A0B2X3Q2_METAS</name>
<gene>
    <name evidence="1" type="ORF">MAM_01146</name>
</gene>
<organism evidence="1 2">
    <name type="scientific">Metarhizium album (strain ARSEF 1941)</name>
    <dbReference type="NCBI Taxonomy" id="1081103"/>
    <lineage>
        <taxon>Eukaryota</taxon>
        <taxon>Fungi</taxon>
        <taxon>Dikarya</taxon>
        <taxon>Ascomycota</taxon>
        <taxon>Pezizomycotina</taxon>
        <taxon>Sordariomycetes</taxon>
        <taxon>Hypocreomycetidae</taxon>
        <taxon>Hypocreales</taxon>
        <taxon>Clavicipitaceae</taxon>
        <taxon>Metarhizium</taxon>
    </lineage>
</organism>
<dbReference type="HOGENOM" id="CLU_2292311_0_0_1"/>
<dbReference type="Proteomes" id="UP000030816">
    <property type="component" value="Unassembled WGS sequence"/>
</dbReference>
<accession>A0A0B2X3Q2</accession>
<evidence type="ECO:0000313" key="2">
    <source>
        <dbReference type="Proteomes" id="UP000030816"/>
    </source>
</evidence>
<proteinExistence type="predicted"/>
<evidence type="ECO:0000313" key="1">
    <source>
        <dbReference type="EMBL" id="KHO00368.1"/>
    </source>
</evidence>
<protein>
    <submittedName>
        <fullName evidence="1">Uncharacterized protein</fullName>
    </submittedName>
</protein>